<dbReference type="Proteomes" id="UP000318431">
    <property type="component" value="Unassembled WGS sequence"/>
</dbReference>
<sequence length="409" mass="46097">MPPLPQLPSRAPPFGWRLRAGHLLLNWLVFGLCYQASAHMAARLPAQHSVALAADHGLPFWPWTIVFYATSGIFFTLVFLAAPHAEALRVVSRRMLFCTVAAALVFALYPARFTWSRPVLDDVFLGAAYRLLDAVDRPFNQLPSLHVAYCVVFWLALHPLLGGWRRAVLGGWLALVALSTLTTWQHHVLDVAGGLLLGLAAALLVRPGTTRQTTVAFYYALMAGVTLHIGWFLLGYWLAVYGAACLALVALAYARRDPHFTRKRNGRHTIASWLLYWPYLAGYRLTWLLVRWRERHRAPFELAGPGLFIGRRLADAEARLLPPDCHVIDLCAELPETPALRRGWYRHLPLLDLQAPRPSQLRAILALMAAQHRQGHQIFLHCAMGYSRSRFIARLYARSLRPCRSRSTS</sequence>
<dbReference type="EMBL" id="VLLB01000011">
    <property type="protein sequence ID" value="TWI61446.1"/>
    <property type="molecule type" value="Genomic_DNA"/>
</dbReference>
<evidence type="ECO:0000313" key="4">
    <source>
        <dbReference type="Proteomes" id="UP000318431"/>
    </source>
</evidence>
<feature type="transmembrane region" description="Helical" evidence="1">
    <location>
        <begin position="94"/>
        <end position="111"/>
    </location>
</feature>
<feature type="transmembrane region" description="Helical" evidence="1">
    <location>
        <begin position="60"/>
        <end position="82"/>
    </location>
</feature>
<dbReference type="SUPFAM" id="SSF52799">
    <property type="entry name" value="(Phosphotyrosine protein) phosphatases II"/>
    <property type="match status" value="1"/>
</dbReference>
<evidence type="ECO:0000256" key="1">
    <source>
        <dbReference type="SAM" id="Phobius"/>
    </source>
</evidence>
<name>A0A562QZ75_9BURK</name>
<feature type="domain" description="Inositolphosphotransferase Aur1/Ipt1" evidence="2">
    <location>
        <begin position="72"/>
        <end position="203"/>
    </location>
</feature>
<feature type="transmembrane region" description="Helical" evidence="1">
    <location>
        <begin position="270"/>
        <end position="290"/>
    </location>
</feature>
<proteinExistence type="predicted"/>
<feature type="transmembrane region" description="Helical" evidence="1">
    <location>
        <begin position="164"/>
        <end position="181"/>
    </location>
</feature>
<dbReference type="OrthoDB" id="256494at2"/>
<keyword evidence="1" id="KW-0812">Transmembrane</keyword>
<dbReference type="RefSeq" id="WP_158643191.1">
    <property type="nucleotide sequence ID" value="NZ_VLLB01000011.1"/>
</dbReference>
<accession>A0A562QZ75</accession>
<dbReference type="InterPro" id="IPR029021">
    <property type="entry name" value="Prot-tyrosine_phosphatase-like"/>
</dbReference>
<dbReference type="PANTHER" id="PTHR47216">
    <property type="match status" value="1"/>
</dbReference>
<evidence type="ECO:0000259" key="2">
    <source>
        <dbReference type="Pfam" id="PF14378"/>
    </source>
</evidence>
<feature type="transmembrane region" description="Helical" evidence="1">
    <location>
        <begin position="20"/>
        <end position="40"/>
    </location>
</feature>
<dbReference type="AlphaFoldDB" id="A0A562QZ75"/>
<organism evidence="3 4">
    <name type="scientific">Pseudoduganella lurida</name>
    <dbReference type="NCBI Taxonomy" id="1036180"/>
    <lineage>
        <taxon>Bacteria</taxon>
        <taxon>Pseudomonadati</taxon>
        <taxon>Pseudomonadota</taxon>
        <taxon>Betaproteobacteria</taxon>
        <taxon>Burkholderiales</taxon>
        <taxon>Oxalobacteraceae</taxon>
        <taxon>Telluria group</taxon>
        <taxon>Pseudoduganella</taxon>
    </lineage>
</organism>
<dbReference type="InterPro" id="IPR026841">
    <property type="entry name" value="Aur1/Ipt1"/>
</dbReference>
<dbReference type="Gene3D" id="3.90.190.10">
    <property type="entry name" value="Protein tyrosine phosphatase superfamily"/>
    <property type="match status" value="1"/>
</dbReference>
<gene>
    <name evidence="3" type="ORF">IP91_04526</name>
</gene>
<reference evidence="3 4" key="1">
    <citation type="journal article" date="2015" name="Stand. Genomic Sci.">
        <title>Genomic Encyclopedia of Bacterial and Archaeal Type Strains, Phase III: the genomes of soil and plant-associated and newly described type strains.</title>
        <authorList>
            <person name="Whitman W.B."/>
            <person name="Woyke T."/>
            <person name="Klenk H.P."/>
            <person name="Zhou Y."/>
            <person name="Lilburn T.G."/>
            <person name="Beck B.J."/>
            <person name="De Vos P."/>
            <person name="Vandamme P."/>
            <person name="Eisen J.A."/>
            <person name="Garrity G."/>
            <person name="Hugenholtz P."/>
            <person name="Kyrpides N.C."/>
        </authorList>
    </citation>
    <scope>NUCLEOTIDE SEQUENCE [LARGE SCALE GENOMIC DNA]</scope>
    <source>
        <strain evidence="3 4">CGMCC 1.10822</strain>
    </source>
</reference>
<feature type="transmembrane region" description="Helical" evidence="1">
    <location>
        <begin position="139"/>
        <end position="157"/>
    </location>
</feature>
<protein>
    <submittedName>
        <fullName evidence="3">PAP2 superfamily protein</fullName>
    </submittedName>
</protein>
<keyword evidence="1" id="KW-0472">Membrane</keyword>
<keyword evidence="4" id="KW-1185">Reference proteome</keyword>
<keyword evidence="1" id="KW-1133">Transmembrane helix</keyword>
<dbReference type="Pfam" id="PF14378">
    <property type="entry name" value="PAP2_3"/>
    <property type="match status" value="1"/>
</dbReference>
<feature type="transmembrane region" description="Helical" evidence="1">
    <location>
        <begin position="187"/>
        <end position="205"/>
    </location>
</feature>
<dbReference type="PANTHER" id="PTHR47216:SF4">
    <property type="entry name" value="OS01G0859400 PROTEIN"/>
    <property type="match status" value="1"/>
</dbReference>
<dbReference type="GO" id="GO:0016020">
    <property type="term" value="C:membrane"/>
    <property type="evidence" value="ECO:0007669"/>
    <property type="project" value="UniProtKB-SubCell"/>
</dbReference>
<feature type="transmembrane region" description="Helical" evidence="1">
    <location>
        <begin position="217"/>
        <end position="250"/>
    </location>
</feature>
<evidence type="ECO:0000313" key="3">
    <source>
        <dbReference type="EMBL" id="TWI61446.1"/>
    </source>
</evidence>
<comment type="caution">
    <text evidence="3">The sequence shown here is derived from an EMBL/GenBank/DDBJ whole genome shotgun (WGS) entry which is preliminary data.</text>
</comment>